<keyword evidence="4" id="KW-1185">Reference proteome</keyword>
<protein>
    <submittedName>
        <fullName evidence="3">Outer membrane lipoprotein-sorting protein</fullName>
    </submittedName>
</protein>
<evidence type="ECO:0000256" key="1">
    <source>
        <dbReference type="SAM" id="MobiDB-lite"/>
    </source>
</evidence>
<comment type="caution">
    <text evidence="3">The sequence shown here is derived from an EMBL/GenBank/DDBJ whole genome shotgun (WGS) entry which is preliminary data.</text>
</comment>
<dbReference type="InterPro" id="IPR029046">
    <property type="entry name" value="LolA/LolB/LppX"/>
</dbReference>
<evidence type="ECO:0000313" key="3">
    <source>
        <dbReference type="EMBL" id="MDP9796647.1"/>
    </source>
</evidence>
<dbReference type="EMBL" id="JAUSRA010000001">
    <property type="protein sequence ID" value="MDP9796647.1"/>
    <property type="molecule type" value="Genomic_DNA"/>
</dbReference>
<dbReference type="RefSeq" id="WP_306833384.1">
    <property type="nucleotide sequence ID" value="NZ_JAUSRA010000001.1"/>
</dbReference>
<dbReference type="PANTHER" id="PTHR37507:SF2">
    <property type="entry name" value="SPORULATION PROTEIN YDCC"/>
    <property type="match status" value="1"/>
</dbReference>
<accession>A0ABT9MYW8</accession>
<keyword evidence="3" id="KW-0449">Lipoprotein</keyword>
<dbReference type="Proteomes" id="UP001240984">
    <property type="component" value="Unassembled WGS sequence"/>
</dbReference>
<reference evidence="3 4" key="1">
    <citation type="submission" date="2023-07" db="EMBL/GenBank/DDBJ databases">
        <title>Sequencing the genomes of 1000 actinobacteria strains.</title>
        <authorList>
            <person name="Klenk H.-P."/>
        </authorList>
    </citation>
    <scope>NUCLEOTIDE SEQUENCE [LARGE SCALE GENOMIC DNA]</scope>
    <source>
        <strain evidence="3 4">DSM 44710</strain>
    </source>
</reference>
<dbReference type="InterPro" id="IPR052944">
    <property type="entry name" value="Sporulation_related"/>
</dbReference>
<sequence length="396" mass="40782">MSLMKSQTARRWLIPAAAAVTIIGGGAAVGALAAGADSVLPQRSAAELLVDLQNAKVDGLSGTVVQSADLGLPGVAKLAADVGGETGNLGSLVAGTNTLRVWHSEPDKSRIALVGTLGQTDVIRNGTDVWIWQSAGNTAQHWTVSDEHAADTPLPLASDIPTTPQEAADQALAAVDPTTEVVVGRSAKVAGRDAYELILRPRDDASLVGEVRLAIDGEHKIPLRVEVLAKKDGVSAFKVAFTQVDFARPSAEQFAFNPPPGGTVTEGNAKELEDTEAGKELSAEEQAAMDKVAEAAGPKTVGEGWTTVLTADLNAAQAAVPESEKQSGEPEAAPEKGLSADQLSALSETFPEVSGAWGKGNLLSGNLFSVLVTDDGKVYAGLVAPEKLYEVAAASK</sequence>
<organism evidence="3 4">
    <name type="scientific">Catenuloplanes nepalensis</name>
    <dbReference type="NCBI Taxonomy" id="587533"/>
    <lineage>
        <taxon>Bacteria</taxon>
        <taxon>Bacillati</taxon>
        <taxon>Actinomycetota</taxon>
        <taxon>Actinomycetes</taxon>
        <taxon>Micromonosporales</taxon>
        <taxon>Micromonosporaceae</taxon>
        <taxon>Catenuloplanes</taxon>
    </lineage>
</organism>
<evidence type="ECO:0000259" key="2">
    <source>
        <dbReference type="Pfam" id="PF03888"/>
    </source>
</evidence>
<evidence type="ECO:0000313" key="4">
    <source>
        <dbReference type="Proteomes" id="UP001240984"/>
    </source>
</evidence>
<dbReference type="InterPro" id="IPR033434">
    <property type="entry name" value="MucB/RseB_N"/>
</dbReference>
<feature type="domain" description="MucB/RseB N-terminal" evidence="2">
    <location>
        <begin position="97"/>
        <end position="248"/>
    </location>
</feature>
<gene>
    <name evidence="3" type="ORF">J2S43_005159</name>
</gene>
<dbReference type="Pfam" id="PF03888">
    <property type="entry name" value="MucB_RseB"/>
    <property type="match status" value="1"/>
</dbReference>
<dbReference type="PANTHER" id="PTHR37507">
    <property type="entry name" value="SPORULATION PROTEIN YDCC"/>
    <property type="match status" value="1"/>
</dbReference>
<dbReference type="Gene3D" id="2.50.20.10">
    <property type="entry name" value="Lipoprotein localisation LolA/LolB/LppX"/>
    <property type="match status" value="1"/>
</dbReference>
<proteinExistence type="predicted"/>
<feature type="region of interest" description="Disordered" evidence="1">
    <location>
        <begin position="317"/>
        <end position="339"/>
    </location>
</feature>
<name>A0ABT9MYW8_9ACTN</name>
<dbReference type="SUPFAM" id="SSF89392">
    <property type="entry name" value="Prokaryotic lipoproteins and lipoprotein localization factors"/>
    <property type="match status" value="1"/>
</dbReference>